<keyword evidence="1" id="KW-0596">Phosphopantetheine</keyword>
<dbReference type="InterPro" id="IPR014030">
    <property type="entry name" value="Ketoacyl_synth_N"/>
</dbReference>
<protein>
    <submittedName>
        <fullName evidence="6">Ketosynthase family 3 (KS3) domain-containing protein</fullName>
    </submittedName>
</protein>
<keyword evidence="2" id="KW-0597">Phosphoprotein</keyword>
<dbReference type="CDD" id="cd00833">
    <property type="entry name" value="PKS"/>
    <property type="match status" value="1"/>
</dbReference>
<organism evidence="5">
    <name type="scientific">Cladocopium goreaui</name>
    <dbReference type="NCBI Taxonomy" id="2562237"/>
    <lineage>
        <taxon>Eukaryota</taxon>
        <taxon>Sar</taxon>
        <taxon>Alveolata</taxon>
        <taxon>Dinophyceae</taxon>
        <taxon>Suessiales</taxon>
        <taxon>Symbiodiniaceae</taxon>
        <taxon>Cladocopium</taxon>
    </lineage>
</organism>
<evidence type="ECO:0000313" key="5">
    <source>
        <dbReference type="EMBL" id="CAI3986256.1"/>
    </source>
</evidence>
<evidence type="ECO:0000259" key="4">
    <source>
        <dbReference type="PROSITE" id="PS52004"/>
    </source>
</evidence>
<dbReference type="EMBL" id="CAMXCT030001065">
    <property type="protein sequence ID" value="CAL4773568.1"/>
    <property type="molecule type" value="Genomic_DNA"/>
</dbReference>
<keyword evidence="7" id="KW-1185">Reference proteome</keyword>
<name>A0A9P1FS80_9DINO</name>
<dbReference type="InterPro" id="IPR014031">
    <property type="entry name" value="Ketoacyl_synth_C"/>
</dbReference>
<dbReference type="InterPro" id="IPR050091">
    <property type="entry name" value="PKS_NRPS_Biosynth_Enz"/>
</dbReference>
<dbReference type="SMART" id="SM00825">
    <property type="entry name" value="PKS_KS"/>
    <property type="match status" value="1"/>
</dbReference>
<evidence type="ECO:0000313" key="6">
    <source>
        <dbReference type="EMBL" id="CAL4773568.1"/>
    </source>
</evidence>
<evidence type="ECO:0000256" key="2">
    <source>
        <dbReference type="ARBA" id="ARBA00022553"/>
    </source>
</evidence>
<comment type="similarity">
    <text evidence="3">Belongs to the thiolase-like superfamily. Beta-ketoacyl-ACP synthases family.</text>
</comment>
<dbReference type="GO" id="GO:0004312">
    <property type="term" value="F:fatty acid synthase activity"/>
    <property type="evidence" value="ECO:0007669"/>
    <property type="project" value="TreeGrafter"/>
</dbReference>
<dbReference type="EMBL" id="CAMXCT010001065">
    <property type="protein sequence ID" value="CAI3986256.1"/>
    <property type="molecule type" value="Genomic_DNA"/>
</dbReference>
<gene>
    <name evidence="5" type="ORF">C1SCF055_LOCUS13623</name>
</gene>
<reference evidence="5" key="1">
    <citation type="submission" date="2022-10" db="EMBL/GenBank/DDBJ databases">
        <authorList>
            <person name="Chen Y."/>
            <person name="Dougan E. K."/>
            <person name="Chan C."/>
            <person name="Rhodes N."/>
            <person name="Thang M."/>
        </authorList>
    </citation>
    <scope>NUCLEOTIDE SEQUENCE</scope>
</reference>
<dbReference type="Proteomes" id="UP001152797">
    <property type="component" value="Unassembled WGS sequence"/>
</dbReference>
<comment type="caution">
    <text evidence="5">The sequence shown here is derived from an EMBL/GenBank/DDBJ whole genome shotgun (WGS) entry which is preliminary data.</text>
</comment>
<dbReference type="Pfam" id="PF02801">
    <property type="entry name" value="Ketoacyl-synt_C"/>
    <property type="match status" value="1"/>
</dbReference>
<dbReference type="AlphaFoldDB" id="A0A9P1FS80"/>
<evidence type="ECO:0000256" key="1">
    <source>
        <dbReference type="ARBA" id="ARBA00022450"/>
    </source>
</evidence>
<dbReference type="InterPro" id="IPR016039">
    <property type="entry name" value="Thiolase-like"/>
</dbReference>
<feature type="domain" description="Ketosynthase family 3 (KS3)" evidence="4">
    <location>
        <begin position="1"/>
        <end position="391"/>
    </location>
</feature>
<keyword evidence="3" id="KW-0808">Transferase</keyword>
<evidence type="ECO:0000313" key="7">
    <source>
        <dbReference type="Proteomes" id="UP001152797"/>
    </source>
</evidence>
<evidence type="ECO:0000256" key="3">
    <source>
        <dbReference type="RuleBase" id="RU003694"/>
    </source>
</evidence>
<dbReference type="InterPro" id="IPR020841">
    <property type="entry name" value="PKS_Beta-ketoAc_synthase_dom"/>
</dbReference>
<sequence>MACRLPGMEISNMAAVLQANTDCITVVPADRWDVKDYPDMPSMGGWLAESPFHIDPIFSQLKPAAQKVTDPQQNLALEASWEVYSAAGFHAEKLTDVAVAAGVMNLDSNLMWDEKSCNTYTAAGNASSMINGQISYMLHLTGDSVSIDTACASALSATKFVSSCLLEGRAAGISVGVNVIGLPKITMALEKAKMISDRCKPFHKEANGYGRGEGVAAVALRPMMAMGASQVEPHALLAGIFQNSDGRSVSPITKPSVEQQKACMAKVWQDGLSCGAMECHGTGTPTGDPIEVKSVGDIFGSQLTCLGALKGNINHTESAAGLAGFIKLVKVVQQHTMFPHGAGLWRPDLSIELAPALMLSENCQALRADANAAGVNCFGFSGTNVHARILPLPEDTSLEAVQISDAQVFCWLPKGWNFRFCHC</sequence>
<dbReference type="SUPFAM" id="SSF53901">
    <property type="entry name" value="Thiolase-like"/>
    <property type="match status" value="1"/>
</dbReference>
<dbReference type="PANTHER" id="PTHR43775">
    <property type="entry name" value="FATTY ACID SYNTHASE"/>
    <property type="match status" value="1"/>
</dbReference>
<proteinExistence type="inferred from homology"/>
<dbReference type="PANTHER" id="PTHR43775:SF37">
    <property type="entry name" value="SI:DKEY-61P9.11"/>
    <property type="match status" value="1"/>
</dbReference>
<dbReference type="OrthoDB" id="440080at2759"/>
<accession>A0A9P1FS80</accession>
<dbReference type="EMBL" id="CAMXCT020001065">
    <property type="protein sequence ID" value="CAL1139631.1"/>
    <property type="molecule type" value="Genomic_DNA"/>
</dbReference>
<dbReference type="GO" id="GO:0006633">
    <property type="term" value="P:fatty acid biosynthetic process"/>
    <property type="evidence" value="ECO:0007669"/>
    <property type="project" value="TreeGrafter"/>
</dbReference>
<dbReference type="PROSITE" id="PS52004">
    <property type="entry name" value="KS3_2"/>
    <property type="match status" value="1"/>
</dbReference>
<dbReference type="Gene3D" id="3.40.47.10">
    <property type="match status" value="1"/>
</dbReference>
<dbReference type="Pfam" id="PF00109">
    <property type="entry name" value="ketoacyl-synt"/>
    <property type="match status" value="1"/>
</dbReference>
<reference evidence="6 7" key="2">
    <citation type="submission" date="2024-05" db="EMBL/GenBank/DDBJ databases">
        <authorList>
            <person name="Chen Y."/>
            <person name="Shah S."/>
            <person name="Dougan E. K."/>
            <person name="Thang M."/>
            <person name="Chan C."/>
        </authorList>
    </citation>
    <scope>NUCLEOTIDE SEQUENCE [LARGE SCALE GENOMIC DNA]</scope>
</reference>